<keyword evidence="4" id="KW-0378">Hydrolase</keyword>
<proteinExistence type="predicted"/>
<feature type="chain" id="PRO_5028977650" evidence="1">
    <location>
        <begin position="29"/>
        <end position="520"/>
    </location>
</feature>
<comment type="caution">
    <text evidence="4">The sequence shown here is derived from an EMBL/GenBank/DDBJ whole genome shotgun (WGS) entry which is preliminary data.</text>
</comment>
<dbReference type="Pfam" id="PF11954">
    <property type="entry name" value="DUF3471"/>
    <property type="match status" value="1"/>
</dbReference>
<dbReference type="PANTHER" id="PTHR46825">
    <property type="entry name" value="D-ALANYL-D-ALANINE-CARBOXYPEPTIDASE/ENDOPEPTIDASE AMPH"/>
    <property type="match status" value="1"/>
</dbReference>
<dbReference type="GO" id="GO:0016787">
    <property type="term" value="F:hydrolase activity"/>
    <property type="evidence" value="ECO:0007669"/>
    <property type="project" value="UniProtKB-KW"/>
</dbReference>
<evidence type="ECO:0000313" key="4">
    <source>
        <dbReference type="EMBL" id="MPR35039.1"/>
    </source>
</evidence>
<dbReference type="InterPro" id="IPR021860">
    <property type="entry name" value="Peptidase_S12_Pab87-rel_C"/>
</dbReference>
<gene>
    <name evidence="4" type="ORF">GBK04_17190</name>
</gene>
<dbReference type="InterPro" id="IPR050491">
    <property type="entry name" value="AmpC-like"/>
</dbReference>
<dbReference type="PANTHER" id="PTHR46825:SF15">
    <property type="entry name" value="BETA-LACTAMASE-RELATED DOMAIN-CONTAINING PROTEIN"/>
    <property type="match status" value="1"/>
</dbReference>
<dbReference type="Gene3D" id="3.40.710.10">
    <property type="entry name" value="DD-peptidase/beta-lactamase superfamily"/>
    <property type="match status" value="1"/>
</dbReference>
<evidence type="ECO:0000256" key="1">
    <source>
        <dbReference type="SAM" id="SignalP"/>
    </source>
</evidence>
<accession>A0A7C9BSJ6</accession>
<feature type="signal peptide" evidence="1">
    <location>
        <begin position="1"/>
        <end position="28"/>
    </location>
</feature>
<dbReference type="AlphaFoldDB" id="A0A7C9BSJ6"/>
<evidence type="ECO:0000259" key="3">
    <source>
        <dbReference type="Pfam" id="PF11954"/>
    </source>
</evidence>
<dbReference type="Proteomes" id="UP000479293">
    <property type="component" value="Unassembled WGS sequence"/>
</dbReference>
<dbReference type="Gene3D" id="2.40.128.600">
    <property type="match status" value="1"/>
</dbReference>
<name>A0A7C9BSJ6_9BACT</name>
<keyword evidence="1" id="KW-0732">Signal</keyword>
<organism evidence="4 5">
    <name type="scientific">Salmonirosea aquatica</name>
    <dbReference type="NCBI Taxonomy" id="2654236"/>
    <lineage>
        <taxon>Bacteria</taxon>
        <taxon>Pseudomonadati</taxon>
        <taxon>Bacteroidota</taxon>
        <taxon>Cytophagia</taxon>
        <taxon>Cytophagales</taxon>
        <taxon>Spirosomataceae</taxon>
        <taxon>Salmonirosea</taxon>
    </lineage>
</organism>
<reference evidence="4 5" key="1">
    <citation type="submission" date="2019-10" db="EMBL/GenBank/DDBJ databases">
        <title>Draft Genome Sequence of Cytophagaceae sp. SJW1-29.</title>
        <authorList>
            <person name="Choi A."/>
        </authorList>
    </citation>
    <scope>NUCLEOTIDE SEQUENCE [LARGE SCALE GENOMIC DNA]</scope>
    <source>
        <strain evidence="4 5">SJW1-29</strain>
    </source>
</reference>
<evidence type="ECO:0000313" key="5">
    <source>
        <dbReference type="Proteomes" id="UP000479293"/>
    </source>
</evidence>
<sequence>MQTPRSIFLKSLIYCLVIVCILPTHSFAQQPVSVDFKKLDAYFAKAQKTWGVPGMSVGIVKDGKVVFEKGYGVAKQGTSTPVDDKTMYAIASNSKAFTSALIGMLVQEGKLNWDDKVRKYLPYFALYDTYAGENATIRDILSHRVGLGTFSGDIIWYNSDLTSEEIIRRVRYLPPGYEFRAGYGYSNVMFITAGEIIKTVTGKSWYQNVKERILDPLGMTRTVVNTDQVAKMGNAATPHALADNKVNVPIPYTSWEEIASTGGLFSCVDDLTKWMIFNLNNGINGKDTLLTASTRNMVWTVHNSFGVDRTKPNDLGTAFSGYGLGWGLRDYQGHLKVSHTGGYDGMISSVSMLPDQKLGVVVLTNGLKAPINALAHYTFDAFLGRPETDWSQKDLDRTNQNYASDTRIAERKASRLLNTKPSLPLSTYEGTYHTDVYGDMTVKQVNGALEIEFEHSPTLNSKLSHWHYDTFKMEWKTPRPWFSFGTVKFTTDNNQKVTGIEFDVPNDDFWFYELNAKKVQ</sequence>
<feature type="domain" description="Beta-lactamase-related" evidence="2">
    <location>
        <begin position="40"/>
        <end position="369"/>
    </location>
</feature>
<dbReference type="Pfam" id="PF00144">
    <property type="entry name" value="Beta-lactamase"/>
    <property type="match status" value="1"/>
</dbReference>
<protein>
    <submittedName>
        <fullName evidence="4">Serine hydrolase</fullName>
    </submittedName>
</protein>
<dbReference type="InterPro" id="IPR001466">
    <property type="entry name" value="Beta-lactam-related"/>
</dbReference>
<evidence type="ECO:0000259" key="2">
    <source>
        <dbReference type="Pfam" id="PF00144"/>
    </source>
</evidence>
<dbReference type="InterPro" id="IPR012338">
    <property type="entry name" value="Beta-lactam/transpept-like"/>
</dbReference>
<feature type="domain" description="Peptidase S12 Pab87-related C-terminal" evidence="3">
    <location>
        <begin position="418"/>
        <end position="514"/>
    </location>
</feature>
<dbReference type="RefSeq" id="WP_152761752.1">
    <property type="nucleotide sequence ID" value="NZ_WHLY01000002.1"/>
</dbReference>
<dbReference type="SUPFAM" id="SSF56601">
    <property type="entry name" value="beta-lactamase/transpeptidase-like"/>
    <property type="match status" value="1"/>
</dbReference>
<dbReference type="EMBL" id="WHLY01000002">
    <property type="protein sequence ID" value="MPR35039.1"/>
    <property type="molecule type" value="Genomic_DNA"/>
</dbReference>
<keyword evidence="5" id="KW-1185">Reference proteome</keyword>